<accession>A0A6C0LGI8</accession>
<sequence>MIYNCFYLKNIILMVNFLYQIDTGFKNLMSKKTITRKDLLELKSFIIEAYDNDGILDLEEMNNMQKTLILDLYNL</sequence>
<reference evidence="1" key="1">
    <citation type="journal article" date="2020" name="Nature">
        <title>Giant virus diversity and host interactions through global metagenomics.</title>
        <authorList>
            <person name="Schulz F."/>
            <person name="Roux S."/>
            <person name="Paez-Espino D."/>
            <person name="Jungbluth S."/>
            <person name="Walsh D.A."/>
            <person name="Denef V.J."/>
            <person name="McMahon K.D."/>
            <person name="Konstantinidis K.T."/>
            <person name="Eloe-Fadrosh E.A."/>
            <person name="Kyrpides N.C."/>
            <person name="Woyke T."/>
        </authorList>
    </citation>
    <scope>NUCLEOTIDE SEQUENCE</scope>
    <source>
        <strain evidence="1">GVMAG-M-3300027804-48</strain>
    </source>
</reference>
<organism evidence="1">
    <name type="scientific">viral metagenome</name>
    <dbReference type="NCBI Taxonomy" id="1070528"/>
    <lineage>
        <taxon>unclassified sequences</taxon>
        <taxon>metagenomes</taxon>
        <taxon>organismal metagenomes</taxon>
    </lineage>
</organism>
<proteinExistence type="predicted"/>
<evidence type="ECO:0000313" key="1">
    <source>
        <dbReference type="EMBL" id="QHU29540.1"/>
    </source>
</evidence>
<name>A0A6C0LGI8_9ZZZZ</name>
<protein>
    <submittedName>
        <fullName evidence="1">Uncharacterized protein</fullName>
    </submittedName>
</protein>
<dbReference type="AlphaFoldDB" id="A0A6C0LGI8"/>
<dbReference type="EMBL" id="MN740490">
    <property type="protein sequence ID" value="QHU29540.1"/>
    <property type="molecule type" value="Genomic_DNA"/>
</dbReference>